<dbReference type="Pfam" id="PF00990">
    <property type="entry name" value="GGDEF"/>
    <property type="match status" value="1"/>
</dbReference>
<feature type="transmembrane region" description="Helical" evidence="1">
    <location>
        <begin position="6"/>
        <end position="25"/>
    </location>
</feature>
<feature type="domain" description="GGDEF" evidence="2">
    <location>
        <begin position="253"/>
        <end position="384"/>
    </location>
</feature>
<keyword evidence="1" id="KW-0812">Transmembrane</keyword>
<keyword evidence="4" id="KW-1185">Reference proteome</keyword>
<comment type="caution">
    <text evidence="3">The sequence shown here is derived from an EMBL/GenBank/DDBJ whole genome shotgun (WGS) entry which is preliminary data.</text>
</comment>
<dbReference type="RefSeq" id="WP_129519814.1">
    <property type="nucleotide sequence ID" value="NZ_SDPN01000006.1"/>
</dbReference>
<feature type="transmembrane region" description="Helical" evidence="1">
    <location>
        <begin position="149"/>
        <end position="169"/>
    </location>
</feature>
<dbReference type="InterPro" id="IPR029787">
    <property type="entry name" value="Nucleotide_cyclase"/>
</dbReference>
<feature type="transmembrane region" description="Helical" evidence="1">
    <location>
        <begin position="189"/>
        <end position="208"/>
    </location>
</feature>
<dbReference type="InterPro" id="IPR043128">
    <property type="entry name" value="Rev_trsase/Diguanyl_cyclase"/>
</dbReference>
<feature type="transmembrane region" description="Helical" evidence="1">
    <location>
        <begin position="93"/>
        <end position="112"/>
    </location>
</feature>
<dbReference type="PROSITE" id="PS50887">
    <property type="entry name" value="GGDEF"/>
    <property type="match status" value="1"/>
</dbReference>
<dbReference type="Gene3D" id="3.30.70.270">
    <property type="match status" value="1"/>
</dbReference>
<sequence length="384" mass="40724">MNIDLYTIQLATTTVTIVAGVMFILDTFLRKTDAAGRVWALSFMAGILASFAYAAWVVVPGAWWAVAIGNAAAVLSPALLWSGARAYNGRPHLVWIGVVGSTAAATAVLGAGPRGGDWAGAAVMFALIATFGMLGAIESLRAPMRENWTARGLTVIFLVVALFYAARTAVFLLRGPDDPFFATFLGTEASAFVIISLIIVTLPSLVILQGERVPRMSGRGDIALSYNADAVLNDELFREIVDDWLERANFHDEQLVFMRVELDELDALNTAFGRSVGTQLQTEFAAAVRRFSSPHSHIGIAGRGALVVVGPYVQVEQAALNAAAIQVGLRENRIEAAQGIRLSASIGLAGTDRCGYDFDRLMDAASGAASSARESGGDAIVLAE</sequence>
<evidence type="ECO:0000259" key="2">
    <source>
        <dbReference type="PROSITE" id="PS50887"/>
    </source>
</evidence>
<dbReference type="AlphaFoldDB" id="A0A4Q2L5R6"/>
<name>A0A4Q2L5R6_9MICO</name>
<evidence type="ECO:0000256" key="1">
    <source>
        <dbReference type="SAM" id="Phobius"/>
    </source>
</evidence>
<dbReference type="InterPro" id="IPR000160">
    <property type="entry name" value="GGDEF_dom"/>
</dbReference>
<evidence type="ECO:0000313" key="3">
    <source>
        <dbReference type="EMBL" id="RXZ72260.1"/>
    </source>
</evidence>
<keyword evidence="1" id="KW-0472">Membrane</keyword>
<protein>
    <submittedName>
        <fullName evidence="3">Diguanylate cyclase</fullName>
    </submittedName>
</protein>
<keyword evidence="1" id="KW-1133">Transmembrane helix</keyword>
<dbReference type="SUPFAM" id="SSF55073">
    <property type="entry name" value="Nucleotide cyclase"/>
    <property type="match status" value="1"/>
</dbReference>
<reference evidence="3 4" key="1">
    <citation type="submission" date="2019-01" db="EMBL/GenBank/DDBJ databases">
        <title>Agromyces.</title>
        <authorList>
            <person name="Li J."/>
        </authorList>
    </citation>
    <scope>NUCLEOTIDE SEQUENCE [LARGE SCALE GENOMIC DNA]</scope>
    <source>
        <strain evidence="3 4">DSM 15934</strain>
    </source>
</reference>
<dbReference type="Proteomes" id="UP000293865">
    <property type="component" value="Unassembled WGS sequence"/>
</dbReference>
<proteinExistence type="predicted"/>
<dbReference type="OrthoDB" id="5115878at2"/>
<dbReference type="EMBL" id="SDPN01000006">
    <property type="protein sequence ID" value="RXZ72260.1"/>
    <property type="molecule type" value="Genomic_DNA"/>
</dbReference>
<feature type="transmembrane region" description="Helical" evidence="1">
    <location>
        <begin position="118"/>
        <end position="137"/>
    </location>
</feature>
<feature type="transmembrane region" description="Helical" evidence="1">
    <location>
        <begin position="37"/>
        <end position="56"/>
    </location>
</feature>
<accession>A0A4Q2L5R6</accession>
<feature type="transmembrane region" description="Helical" evidence="1">
    <location>
        <begin position="62"/>
        <end position="81"/>
    </location>
</feature>
<gene>
    <name evidence="3" type="ORF">ESP51_05090</name>
</gene>
<evidence type="ECO:0000313" key="4">
    <source>
        <dbReference type="Proteomes" id="UP000293865"/>
    </source>
</evidence>
<organism evidence="3 4">
    <name type="scientific">Agromyces albus</name>
    <dbReference type="NCBI Taxonomy" id="205332"/>
    <lineage>
        <taxon>Bacteria</taxon>
        <taxon>Bacillati</taxon>
        <taxon>Actinomycetota</taxon>
        <taxon>Actinomycetes</taxon>
        <taxon>Micrococcales</taxon>
        <taxon>Microbacteriaceae</taxon>
        <taxon>Agromyces</taxon>
    </lineage>
</organism>